<evidence type="ECO:0000259" key="1">
    <source>
        <dbReference type="Pfam" id="PF24758"/>
    </source>
</evidence>
<dbReference type="InterPro" id="IPR055411">
    <property type="entry name" value="LRR_FXL15/At3g58940/PEG3-like"/>
</dbReference>
<feature type="domain" description="F-box/LRR-repeat protein 15/At3g58940/PEG3-like LRR" evidence="1">
    <location>
        <begin position="26"/>
        <end position="93"/>
    </location>
</feature>
<reference evidence="2 3" key="1">
    <citation type="submission" date="2020-02" db="EMBL/GenBank/DDBJ databases">
        <authorList>
            <person name="Ma Q."/>
            <person name="Huang Y."/>
            <person name="Song X."/>
            <person name="Pei D."/>
        </authorList>
    </citation>
    <scope>NUCLEOTIDE SEQUENCE [LARGE SCALE GENOMIC DNA]</scope>
    <source>
        <strain evidence="2">Sxm20200214</strain>
        <tissue evidence="2">Leaf</tissue>
    </source>
</reference>
<dbReference type="Proteomes" id="UP000886595">
    <property type="component" value="Unassembled WGS sequence"/>
</dbReference>
<dbReference type="AlphaFoldDB" id="A0A8X7S4R1"/>
<comment type="caution">
    <text evidence="2">The sequence shown here is derived from an EMBL/GenBank/DDBJ whole genome shotgun (WGS) entry which is preliminary data.</text>
</comment>
<dbReference type="Pfam" id="PF24758">
    <property type="entry name" value="LRR_At5g56370"/>
    <property type="match status" value="1"/>
</dbReference>
<dbReference type="EMBL" id="JAAMPC010000008">
    <property type="protein sequence ID" value="KAG2299546.1"/>
    <property type="molecule type" value="Genomic_DNA"/>
</dbReference>
<evidence type="ECO:0000313" key="3">
    <source>
        <dbReference type="Proteomes" id="UP000886595"/>
    </source>
</evidence>
<proteinExistence type="predicted"/>
<gene>
    <name evidence="2" type="ORF">Bca52824_036018</name>
</gene>
<organism evidence="2 3">
    <name type="scientific">Brassica carinata</name>
    <name type="common">Ethiopian mustard</name>
    <name type="synonym">Abyssinian cabbage</name>
    <dbReference type="NCBI Taxonomy" id="52824"/>
    <lineage>
        <taxon>Eukaryota</taxon>
        <taxon>Viridiplantae</taxon>
        <taxon>Streptophyta</taxon>
        <taxon>Embryophyta</taxon>
        <taxon>Tracheophyta</taxon>
        <taxon>Spermatophyta</taxon>
        <taxon>Magnoliopsida</taxon>
        <taxon>eudicotyledons</taxon>
        <taxon>Gunneridae</taxon>
        <taxon>Pentapetalae</taxon>
        <taxon>rosids</taxon>
        <taxon>malvids</taxon>
        <taxon>Brassicales</taxon>
        <taxon>Brassicaceae</taxon>
        <taxon>Brassiceae</taxon>
        <taxon>Brassica</taxon>
    </lineage>
</organism>
<dbReference type="SUPFAM" id="SSF52047">
    <property type="entry name" value="RNI-like"/>
    <property type="match status" value="1"/>
</dbReference>
<evidence type="ECO:0000313" key="2">
    <source>
        <dbReference type="EMBL" id="KAG2299546.1"/>
    </source>
</evidence>
<name>A0A8X7S4R1_BRACI</name>
<accession>A0A8X7S4R1</accession>
<keyword evidence="3" id="KW-1185">Reference proteome</keyword>
<sequence length="111" mass="12851">MEGPSPSLYIKLSWEYSASDINYLVKLAVKRSVRKLRIQTFGKPLELPSCLSTCVTLKSLRLQGVRIKVVVVPPCFRFPSLKKLRLFSVKFSDYESLECFYDRARISNTWL</sequence>
<protein>
    <recommendedName>
        <fullName evidence="1">F-box/LRR-repeat protein 15/At3g58940/PEG3-like LRR domain-containing protein</fullName>
    </recommendedName>
</protein>